<organism evidence="3 4">
    <name type="scientific">Yersinia aldovae</name>
    <dbReference type="NCBI Taxonomy" id="29483"/>
    <lineage>
        <taxon>Bacteria</taxon>
        <taxon>Pseudomonadati</taxon>
        <taxon>Pseudomonadota</taxon>
        <taxon>Gammaproteobacteria</taxon>
        <taxon>Enterobacterales</taxon>
        <taxon>Yersiniaceae</taxon>
        <taxon>Yersinia</taxon>
    </lineage>
</organism>
<dbReference type="FunFam" id="3.40.50.720:FF:000250">
    <property type="entry name" value="YciK family oxidoreductase"/>
    <property type="match status" value="1"/>
</dbReference>
<dbReference type="PROSITE" id="PS00061">
    <property type="entry name" value="ADH_SHORT"/>
    <property type="match status" value="1"/>
</dbReference>
<dbReference type="EMBL" id="CQEJ01000004">
    <property type="protein sequence ID" value="CNK70289.1"/>
    <property type="molecule type" value="Genomic_DNA"/>
</dbReference>
<dbReference type="InterPro" id="IPR036291">
    <property type="entry name" value="NAD(P)-bd_dom_sf"/>
</dbReference>
<dbReference type="Gene3D" id="3.40.50.720">
    <property type="entry name" value="NAD(P)-binding Rossmann-like Domain"/>
    <property type="match status" value="1"/>
</dbReference>
<name>A0A0T9TAV7_YERAL</name>
<sequence>MHYQPKHDLLDQRIILVTGAGDGIGREAAVTYARFGARLILVGRTESKLIAVQQQISDAGGPAAIVLPLDLSHATSLSCQQLADTLNAQVPCLDGVLHNAGLLGYIVPMAEQNIAVWQQVMQVNVNATFMLTQALLPLLLKSHDASLVFTSSSVGRQGRSGWGAYAVSKFATEGMMQVLAEEYKQSNLRVNCINPGGTRTQMRASAFPNEASDKLKTPADIMPLYLYLMGDDSRRKTGISFDAQPGRKAGPAE</sequence>
<gene>
    <name evidence="3" type="primary">fabG9</name>
    <name evidence="3" type="ORF">ERS137965_00819</name>
</gene>
<dbReference type="InterPro" id="IPR020904">
    <property type="entry name" value="Sc_DH/Rdtase_CS"/>
</dbReference>
<dbReference type="PANTHER" id="PTHR42901">
    <property type="entry name" value="ALCOHOL DEHYDROGENASE"/>
    <property type="match status" value="1"/>
</dbReference>
<evidence type="ECO:0000313" key="3">
    <source>
        <dbReference type="EMBL" id="CNK70289.1"/>
    </source>
</evidence>
<accession>A0A0T9TAV7</accession>
<dbReference type="InterPro" id="IPR002347">
    <property type="entry name" value="SDR_fam"/>
</dbReference>
<dbReference type="PRINTS" id="PR00081">
    <property type="entry name" value="GDHRDH"/>
</dbReference>
<dbReference type="Proteomes" id="UP000041595">
    <property type="component" value="Unassembled WGS sequence"/>
</dbReference>
<dbReference type="GO" id="GO:0016491">
    <property type="term" value="F:oxidoreductase activity"/>
    <property type="evidence" value="ECO:0007669"/>
    <property type="project" value="UniProtKB-KW"/>
</dbReference>
<dbReference type="EC" id="1.-.-.-" evidence="3"/>
<dbReference type="AlphaFoldDB" id="A0A0T9TAV7"/>
<dbReference type="RefSeq" id="WP_004699211.1">
    <property type="nucleotide sequence ID" value="NZ_CQEJ01000004.1"/>
</dbReference>
<evidence type="ECO:0000256" key="2">
    <source>
        <dbReference type="ARBA" id="ARBA00023002"/>
    </source>
</evidence>
<dbReference type="PANTHER" id="PTHR42901:SF1">
    <property type="entry name" value="ALCOHOL DEHYDROGENASE"/>
    <property type="match status" value="1"/>
</dbReference>
<comment type="similarity">
    <text evidence="1">Belongs to the short-chain dehydrogenases/reductases (SDR) family.</text>
</comment>
<dbReference type="STRING" id="1453495.AT01_492"/>
<protein>
    <submittedName>
        <fullName evidence="3">Short chain dehydrogenase</fullName>
        <ecNumber evidence="3">1.-.-.-</ecNumber>
    </submittedName>
</protein>
<dbReference type="Pfam" id="PF00106">
    <property type="entry name" value="adh_short"/>
    <property type="match status" value="1"/>
</dbReference>
<proteinExistence type="inferred from homology"/>
<evidence type="ECO:0000256" key="1">
    <source>
        <dbReference type="ARBA" id="ARBA00006484"/>
    </source>
</evidence>
<evidence type="ECO:0000313" key="4">
    <source>
        <dbReference type="Proteomes" id="UP000041595"/>
    </source>
</evidence>
<dbReference type="eggNOG" id="COG1028">
    <property type="taxonomic scope" value="Bacteria"/>
</dbReference>
<dbReference type="NCBIfam" id="NF006509">
    <property type="entry name" value="PRK08945.1"/>
    <property type="match status" value="1"/>
</dbReference>
<keyword evidence="2 3" id="KW-0560">Oxidoreductase</keyword>
<dbReference type="SUPFAM" id="SSF51735">
    <property type="entry name" value="NAD(P)-binding Rossmann-fold domains"/>
    <property type="match status" value="1"/>
</dbReference>
<reference evidence="3 4" key="1">
    <citation type="submission" date="2015-03" db="EMBL/GenBank/DDBJ databases">
        <authorList>
            <person name="Murphy D."/>
        </authorList>
    </citation>
    <scope>NUCLEOTIDE SEQUENCE [LARGE SCALE GENOMIC DNA]</scope>
    <source>
        <strain evidence="3 4">IP06005</strain>
    </source>
</reference>